<dbReference type="KEGG" id="acab:QRX50_02350"/>
<dbReference type="RefSeq" id="WP_285970350.1">
    <property type="nucleotide sequence ID" value="NZ_CP127294.1"/>
</dbReference>
<accession>A0A9Y2IJD8</accession>
<reference evidence="1 2" key="1">
    <citation type="submission" date="2023-06" db="EMBL/GenBank/DDBJ databases">
        <authorList>
            <person name="Oyuntsetseg B."/>
            <person name="Kim S.B."/>
        </authorList>
    </citation>
    <scope>NUCLEOTIDE SEQUENCE [LARGE SCALE GENOMIC DNA]</scope>
    <source>
        <strain evidence="1 2">2-15</strain>
    </source>
</reference>
<evidence type="ECO:0000313" key="1">
    <source>
        <dbReference type="EMBL" id="WIX79668.1"/>
    </source>
</evidence>
<proteinExistence type="predicted"/>
<sequence>MSYVEGKLRAAGCTVTRRTCTSCAGRTQNLVAEWPKGDANRVRILGAHLDSVSATA</sequence>
<dbReference type="Gene3D" id="3.40.630.10">
    <property type="entry name" value="Zn peptidases"/>
    <property type="match status" value="1"/>
</dbReference>
<dbReference type="SUPFAM" id="SSF53187">
    <property type="entry name" value="Zn-dependent exopeptidases"/>
    <property type="match status" value="1"/>
</dbReference>
<dbReference type="AlphaFoldDB" id="A0A9Y2IJD8"/>
<protein>
    <submittedName>
        <fullName evidence="1">Uncharacterized protein</fullName>
    </submittedName>
</protein>
<dbReference type="Proteomes" id="UP001236014">
    <property type="component" value="Chromosome"/>
</dbReference>
<name>A0A9Y2IJD8_9PSEU</name>
<gene>
    <name evidence="1" type="ORF">QRX50_02350</name>
</gene>
<keyword evidence="2" id="KW-1185">Reference proteome</keyword>
<evidence type="ECO:0000313" key="2">
    <source>
        <dbReference type="Proteomes" id="UP001236014"/>
    </source>
</evidence>
<dbReference type="EMBL" id="CP127294">
    <property type="protein sequence ID" value="WIX79668.1"/>
    <property type="molecule type" value="Genomic_DNA"/>
</dbReference>
<organism evidence="1 2">
    <name type="scientific">Amycolatopsis carbonis</name>
    <dbReference type="NCBI Taxonomy" id="715471"/>
    <lineage>
        <taxon>Bacteria</taxon>
        <taxon>Bacillati</taxon>
        <taxon>Actinomycetota</taxon>
        <taxon>Actinomycetes</taxon>
        <taxon>Pseudonocardiales</taxon>
        <taxon>Pseudonocardiaceae</taxon>
        <taxon>Amycolatopsis</taxon>
    </lineage>
</organism>